<evidence type="ECO:0000259" key="8">
    <source>
        <dbReference type="PROSITE" id="PS50126"/>
    </source>
</evidence>
<dbReference type="SUPFAM" id="SSF47794">
    <property type="entry name" value="Rad51 N-terminal domain-like"/>
    <property type="match status" value="2"/>
</dbReference>
<dbReference type="Gene3D" id="1.10.150.20">
    <property type="entry name" value="5' to 3' exonuclease, C-terminal subdomain"/>
    <property type="match status" value="2"/>
</dbReference>
<comment type="subunit">
    <text evidence="7">Monomer. Binds directly to the core enzyme of the DNA-dependent RNA polymerase and to nascent RNA.</text>
</comment>
<dbReference type="InterPro" id="IPR010214">
    <property type="entry name" value="Tscrpt_termin_fac_NusA_C_rpt"/>
</dbReference>
<keyword evidence="3 7" id="KW-0889">Transcription antitermination</keyword>
<dbReference type="GO" id="GO:0031564">
    <property type="term" value="P:transcription antitermination"/>
    <property type="evidence" value="ECO:0007669"/>
    <property type="project" value="UniProtKB-UniRule"/>
</dbReference>
<keyword evidence="5 7" id="KW-0805">Transcription regulation</keyword>
<dbReference type="FunFam" id="3.30.300.20:FF:000005">
    <property type="entry name" value="Transcription termination/antitermination protein NusA"/>
    <property type="match status" value="1"/>
</dbReference>
<keyword evidence="2 7" id="KW-0963">Cytoplasm</keyword>
<dbReference type="InterPro" id="IPR036555">
    <property type="entry name" value="NusA_N_sf"/>
</dbReference>
<proteinExistence type="inferred from homology"/>
<protein>
    <recommendedName>
        <fullName evidence="7">Transcription termination/antitermination protein NusA</fullName>
    </recommendedName>
</protein>
<accession>A0A212T244</accession>
<dbReference type="GO" id="GO:0005829">
    <property type="term" value="C:cytosol"/>
    <property type="evidence" value="ECO:0007669"/>
    <property type="project" value="TreeGrafter"/>
</dbReference>
<evidence type="ECO:0000313" key="9">
    <source>
        <dbReference type="EMBL" id="SNC60079.1"/>
    </source>
</evidence>
<keyword evidence="4 7" id="KW-0694">RNA-binding</keyword>
<comment type="subcellular location">
    <subcellularLocation>
        <location evidence="7">Cytoplasm</location>
    </subcellularLocation>
</comment>
<dbReference type="InterPro" id="IPR003029">
    <property type="entry name" value="S1_domain"/>
</dbReference>
<dbReference type="Gene3D" id="3.30.300.20">
    <property type="match status" value="2"/>
</dbReference>
<dbReference type="SMART" id="SM00316">
    <property type="entry name" value="S1"/>
    <property type="match status" value="1"/>
</dbReference>
<dbReference type="AlphaFoldDB" id="A0A212T244"/>
<evidence type="ECO:0000256" key="7">
    <source>
        <dbReference type="HAMAP-Rule" id="MF_00945"/>
    </source>
</evidence>
<keyword evidence="10" id="KW-1185">Reference proteome</keyword>
<dbReference type="EMBL" id="FYEX01000001">
    <property type="protein sequence ID" value="SNC60079.1"/>
    <property type="molecule type" value="Genomic_DNA"/>
</dbReference>
<dbReference type="RefSeq" id="WP_088812058.1">
    <property type="nucleotide sequence ID" value="NZ_FYEX01000001.1"/>
</dbReference>
<dbReference type="PANTHER" id="PTHR22648:SF0">
    <property type="entry name" value="TRANSCRIPTION TERMINATION_ANTITERMINATION PROTEIN NUSA"/>
    <property type="match status" value="1"/>
</dbReference>
<dbReference type="InterPro" id="IPR025249">
    <property type="entry name" value="TF_NusA_KH_1st"/>
</dbReference>
<dbReference type="CDD" id="cd22529">
    <property type="entry name" value="KH-II_NusA_rpt2"/>
    <property type="match status" value="1"/>
</dbReference>
<dbReference type="NCBIfam" id="TIGR01954">
    <property type="entry name" value="nusA_Cterm_rpt"/>
    <property type="match status" value="2"/>
</dbReference>
<dbReference type="Pfam" id="PF08529">
    <property type="entry name" value="NusA_N"/>
    <property type="match status" value="1"/>
</dbReference>
<comment type="function">
    <text evidence="7">Participates in both transcription termination and antitermination.</text>
</comment>
<dbReference type="InterPro" id="IPR004087">
    <property type="entry name" value="KH_dom"/>
</dbReference>
<keyword evidence="6 7" id="KW-0804">Transcription</keyword>
<sequence length="491" mass="55165">MSREVLMLADALAREKNVDKDIVFEALEMALASASKKRYEEDVDMRVSIDRNTGEYETYRRWLVVPDEAGLQEPDKEILSFEAKEQIADIEIGDYIEEQVESVAFGRIGAQTAKQVILQRIRDAEREQILNDYLERGENVMTGTVKRADKNGLIIESGRVEALLRRDQMIPKENLRSGDRVRGFILKVDREARGPQIELSRTAPQFLIKLFENEVPEMEQGLLEIKGAARDPGIRAKIAVVAHDKRIDPIGTCVGVRGTRVTAVRNEVAGEAVDIVLWSEDPAQFVIGALAPAQVQSIVVDEEKHAMDVVVDEENLAIAIGRSGQNVRLASELTGWHINIMTPEESAQKTEEESEKVRALFMDKLDVDQEVADILIEEGFNSLEEVAYVPLSEMLEIDAFDEDTVNELRTRARDSLLTMELAKEERVEEVSQDLRSLEGMTTNLVAKLAEGNVHTRDDLAELAVDELVEMTGINEEDAKALIMKARAHWFN</sequence>
<dbReference type="Pfam" id="PF13184">
    <property type="entry name" value="KH_NusA_1st"/>
    <property type="match status" value="1"/>
</dbReference>
<dbReference type="PROSITE" id="PS50126">
    <property type="entry name" value="S1"/>
    <property type="match status" value="1"/>
</dbReference>
<dbReference type="PANTHER" id="PTHR22648">
    <property type="entry name" value="TRANSCRIPTION TERMINATION FACTOR NUSA"/>
    <property type="match status" value="1"/>
</dbReference>
<evidence type="ECO:0000313" key="10">
    <source>
        <dbReference type="Proteomes" id="UP000197215"/>
    </source>
</evidence>
<dbReference type="Gene3D" id="2.40.50.140">
    <property type="entry name" value="Nucleic acid-binding proteins"/>
    <property type="match status" value="1"/>
</dbReference>
<evidence type="ECO:0000256" key="3">
    <source>
        <dbReference type="ARBA" id="ARBA00022814"/>
    </source>
</evidence>
<dbReference type="HAMAP" id="MF_00945_B">
    <property type="entry name" value="NusA_B"/>
    <property type="match status" value="1"/>
</dbReference>
<dbReference type="InterPro" id="IPR012340">
    <property type="entry name" value="NA-bd_OB-fold"/>
</dbReference>
<evidence type="ECO:0000256" key="4">
    <source>
        <dbReference type="ARBA" id="ARBA00022884"/>
    </source>
</evidence>
<dbReference type="InterPro" id="IPR030842">
    <property type="entry name" value="TF_NusA_bacterial"/>
</dbReference>
<dbReference type="SUPFAM" id="SSF69705">
    <property type="entry name" value="Transcription factor NusA, N-terminal domain"/>
    <property type="match status" value="1"/>
</dbReference>
<evidence type="ECO:0000256" key="5">
    <source>
        <dbReference type="ARBA" id="ARBA00023015"/>
    </source>
</evidence>
<dbReference type="InterPro" id="IPR015946">
    <property type="entry name" value="KH_dom-like_a/b"/>
</dbReference>
<dbReference type="OrthoDB" id="9807233at2"/>
<gene>
    <name evidence="7" type="primary">nusA</name>
    <name evidence="9" type="ORF">SAMN06295916_0202</name>
</gene>
<dbReference type="InterPro" id="IPR013735">
    <property type="entry name" value="TF_NusA_N"/>
</dbReference>
<evidence type="ECO:0000256" key="2">
    <source>
        <dbReference type="ARBA" id="ARBA00022490"/>
    </source>
</evidence>
<dbReference type="Pfam" id="PF26594">
    <property type="entry name" value="KH_NusA_2nd"/>
    <property type="match status" value="1"/>
</dbReference>
<dbReference type="SUPFAM" id="SSF50249">
    <property type="entry name" value="Nucleic acid-binding proteins"/>
    <property type="match status" value="1"/>
</dbReference>
<reference evidence="9 10" key="1">
    <citation type="submission" date="2017-06" db="EMBL/GenBank/DDBJ databases">
        <authorList>
            <person name="Kim H.J."/>
            <person name="Triplett B.A."/>
        </authorList>
    </citation>
    <scope>NUCLEOTIDE SEQUENCE [LARGE SCALE GENOMIC DNA]</scope>
    <source>
        <strain evidence="9 10">MWH-VicM1</strain>
    </source>
</reference>
<dbReference type="SMART" id="SM00322">
    <property type="entry name" value="KH"/>
    <property type="match status" value="1"/>
</dbReference>
<dbReference type="GO" id="GO:0006353">
    <property type="term" value="P:DNA-templated transcription termination"/>
    <property type="evidence" value="ECO:0007669"/>
    <property type="project" value="UniProtKB-UniRule"/>
</dbReference>
<feature type="domain" description="S1 motif" evidence="8">
    <location>
        <begin position="138"/>
        <end position="202"/>
    </location>
</feature>
<dbReference type="Gene3D" id="3.30.1480.10">
    <property type="entry name" value="NusA, N-terminal domain"/>
    <property type="match status" value="1"/>
</dbReference>
<dbReference type="CDD" id="cd02134">
    <property type="entry name" value="KH-II_NusA_rpt1"/>
    <property type="match status" value="1"/>
</dbReference>
<keyword evidence="1 7" id="KW-0806">Transcription termination</keyword>
<dbReference type="Proteomes" id="UP000197215">
    <property type="component" value="Unassembled WGS sequence"/>
</dbReference>
<organism evidence="9 10">
    <name type="scientific">Polynucleobacter victoriensis</name>
    <dbReference type="NCBI Taxonomy" id="2049319"/>
    <lineage>
        <taxon>Bacteria</taxon>
        <taxon>Pseudomonadati</taxon>
        <taxon>Pseudomonadota</taxon>
        <taxon>Betaproteobacteria</taxon>
        <taxon>Burkholderiales</taxon>
        <taxon>Burkholderiaceae</taxon>
        <taxon>Polynucleobacter</taxon>
    </lineage>
</organism>
<comment type="similarity">
    <text evidence="7">Belongs to the NusA family.</text>
</comment>
<evidence type="ECO:0000256" key="1">
    <source>
        <dbReference type="ARBA" id="ARBA00022472"/>
    </source>
</evidence>
<dbReference type="InterPro" id="IPR009019">
    <property type="entry name" value="KH_sf_prok-type"/>
</dbReference>
<dbReference type="PROSITE" id="PS50084">
    <property type="entry name" value="KH_TYPE_1"/>
    <property type="match status" value="1"/>
</dbReference>
<dbReference type="FunFam" id="1.10.150.20:FF:000018">
    <property type="entry name" value="Transcription termination/antitermination protein NusA"/>
    <property type="match status" value="1"/>
</dbReference>
<dbReference type="SUPFAM" id="SSF54814">
    <property type="entry name" value="Prokaryotic type KH domain (KH-domain type II)"/>
    <property type="match status" value="2"/>
</dbReference>
<dbReference type="InterPro" id="IPR058582">
    <property type="entry name" value="KH_NusA_2nd"/>
</dbReference>
<dbReference type="GO" id="GO:0003700">
    <property type="term" value="F:DNA-binding transcription factor activity"/>
    <property type="evidence" value="ECO:0007669"/>
    <property type="project" value="InterPro"/>
</dbReference>
<dbReference type="Pfam" id="PF00575">
    <property type="entry name" value="S1"/>
    <property type="match status" value="1"/>
</dbReference>
<dbReference type="InterPro" id="IPR010213">
    <property type="entry name" value="TF_NusA"/>
</dbReference>
<dbReference type="Pfam" id="PF14520">
    <property type="entry name" value="HHH_5"/>
    <property type="match status" value="1"/>
</dbReference>
<dbReference type="GO" id="GO:0000166">
    <property type="term" value="F:nucleotide binding"/>
    <property type="evidence" value="ECO:0007669"/>
    <property type="project" value="InterPro"/>
</dbReference>
<name>A0A212T244_9BURK</name>
<dbReference type="GO" id="GO:0003723">
    <property type="term" value="F:RNA binding"/>
    <property type="evidence" value="ECO:0007669"/>
    <property type="project" value="UniProtKB-UniRule"/>
</dbReference>
<dbReference type="InterPro" id="IPR010995">
    <property type="entry name" value="DNA_repair_Rad51/TF_NusA_a-hlx"/>
</dbReference>
<dbReference type="CDD" id="cd04455">
    <property type="entry name" value="S1_NusA"/>
    <property type="match status" value="1"/>
</dbReference>
<dbReference type="NCBIfam" id="TIGR01953">
    <property type="entry name" value="NusA"/>
    <property type="match status" value="1"/>
</dbReference>
<dbReference type="FunFam" id="3.30.300.20:FF:000002">
    <property type="entry name" value="Transcription termination/antitermination protein NusA"/>
    <property type="match status" value="1"/>
</dbReference>
<evidence type="ECO:0000256" key="6">
    <source>
        <dbReference type="ARBA" id="ARBA00023163"/>
    </source>
</evidence>